<accession>A0A7I8X9Z4</accession>
<proteinExistence type="predicted"/>
<dbReference type="SUPFAM" id="SSF57095">
    <property type="entry name" value="Scorpion toxin-like"/>
    <property type="match status" value="2"/>
</dbReference>
<dbReference type="InterPro" id="IPR036574">
    <property type="entry name" value="Scorpion_toxin-like_sf"/>
</dbReference>
<keyword evidence="5" id="KW-1185">Reference proteome</keyword>
<protein>
    <submittedName>
        <fullName evidence="4">(pine wood nematode) hypothetical protein</fullName>
    </submittedName>
</protein>
<evidence type="ECO:0000259" key="3">
    <source>
        <dbReference type="SMART" id="SM00505"/>
    </source>
</evidence>
<dbReference type="EMBL" id="CAJFCV020000006">
    <property type="protein sequence ID" value="CAG9132216.1"/>
    <property type="molecule type" value="Genomic_DNA"/>
</dbReference>
<dbReference type="SMART" id="SM00505">
    <property type="entry name" value="Knot1"/>
    <property type="match status" value="2"/>
</dbReference>
<evidence type="ECO:0000313" key="4">
    <source>
        <dbReference type="EMBL" id="CAD5235679.1"/>
    </source>
</evidence>
<evidence type="ECO:0000256" key="1">
    <source>
        <dbReference type="ARBA" id="ARBA00023157"/>
    </source>
</evidence>
<feature type="domain" description="Knottins-like" evidence="3">
    <location>
        <begin position="53"/>
        <end position="96"/>
    </location>
</feature>
<dbReference type="InterPro" id="IPR003614">
    <property type="entry name" value="Knottins"/>
</dbReference>
<sequence>MKSLFFAVLLLIIDQTFAGFCATDGGCQQDCNRDGYMRGECRFPECVCSEKWVKGLLPERTLGACVPIGNSCEADCKDVGYQNGKCQGFRCRCAQPDVLSAFAKLATGFLNNGAQQRN</sequence>
<dbReference type="Proteomes" id="UP000659654">
    <property type="component" value="Unassembled WGS sequence"/>
</dbReference>
<gene>
    <name evidence="4" type="ORF">BXYJ_LOCUS15770</name>
</gene>
<dbReference type="PROSITE" id="PS01138">
    <property type="entry name" value="SCORP_SHORT_TOXIN"/>
    <property type="match status" value="1"/>
</dbReference>
<reference evidence="4" key="1">
    <citation type="submission" date="2020-09" db="EMBL/GenBank/DDBJ databases">
        <authorList>
            <person name="Kikuchi T."/>
        </authorList>
    </citation>
    <scope>NUCLEOTIDE SEQUENCE</scope>
    <source>
        <strain evidence="4">Ka4C1</strain>
    </source>
</reference>
<comment type="caution">
    <text evidence="4">The sequence shown here is derived from an EMBL/GenBank/DDBJ whole genome shotgun (WGS) entry which is preliminary data.</text>
</comment>
<keyword evidence="1" id="KW-1015">Disulfide bond</keyword>
<dbReference type="Proteomes" id="UP000582659">
    <property type="component" value="Unassembled WGS sequence"/>
</dbReference>
<feature type="chain" id="PRO_5036204498" evidence="2">
    <location>
        <begin position="19"/>
        <end position="118"/>
    </location>
</feature>
<dbReference type="OrthoDB" id="10282259at2759"/>
<name>A0A7I8X9Z4_BURXY</name>
<keyword evidence="2" id="KW-0732">Signal</keyword>
<evidence type="ECO:0000256" key="2">
    <source>
        <dbReference type="SAM" id="SignalP"/>
    </source>
</evidence>
<organism evidence="4 5">
    <name type="scientific">Bursaphelenchus xylophilus</name>
    <name type="common">Pinewood nematode worm</name>
    <name type="synonym">Aphelenchoides xylophilus</name>
    <dbReference type="NCBI Taxonomy" id="6326"/>
    <lineage>
        <taxon>Eukaryota</taxon>
        <taxon>Metazoa</taxon>
        <taxon>Ecdysozoa</taxon>
        <taxon>Nematoda</taxon>
        <taxon>Chromadorea</taxon>
        <taxon>Rhabditida</taxon>
        <taxon>Tylenchina</taxon>
        <taxon>Tylenchomorpha</taxon>
        <taxon>Aphelenchoidea</taxon>
        <taxon>Aphelenchoididae</taxon>
        <taxon>Bursaphelenchus</taxon>
    </lineage>
</organism>
<dbReference type="AlphaFoldDB" id="A0A7I8X9Z4"/>
<evidence type="ECO:0000313" key="5">
    <source>
        <dbReference type="Proteomes" id="UP000659654"/>
    </source>
</evidence>
<dbReference type="GO" id="GO:0006952">
    <property type="term" value="P:defense response"/>
    <property type="evidence" value="ECO:0007669"/>
    <property type="project" value="InterPro"/>
</dbReference>
<dbReference type="EMBL" id="CAJFDI010000006">
    <property type="protein sequence ID" value="CAD5235679.1"/>
    <property type="molecule type" value="Genomic_DNA"/>
</dbReference>
<feature type="signal peptide" evidence="2">
    <location>
        <begin position="1"/>
        <end position="18"/>
    </location>
</feature>
<feature type="domain" description="Knottins-like" evidence="3">
    <location>
        <begin position="7"/>
        <end position="52"/>
    </location>
</feature>